<feature type="region of interest" description="Disordered" evidence="2">
    <location>
        <begin position="1"/>
        <end position="42"/>
    </location>
</feature>
<dbReference type="Proteomes" id="UP000616724">
    <property type="component" value="Unassembled WGS sequence"/>
</dbReference>
<dbReference type="AlphaFoldDB" id="A0A8J3RSI3"/>
<feature type="domain" description="DUF4352" evidence="4">
    <location>
        <begin position="175"/>
        <end position="286"/>
    </location>
</feature>
<organism evidence="5 6">
    <name type="scientific">Planobispora longispora</name>
    <dbReference type="NCBI Taxonomy" id="28887"/>
    <lineage>
        <taxon>Bacteria</taxon>
        <taxon>Bacillati</taxon>
        <taxon>Actinomycetota</taxon>
        <taxon>Actinomycetes</taxon>
        <taxon>Streptosporangiales</taxon>
        <taxon>Streptosporangiaceae</taxon>
        <taxon>Planobispora</taxon>
    </lineage>
</organism>
<name>A0A8J3RSI3_9ACTN</name>
<evidence type="ECO:0000256" key="3">
    <source>
        <dbReference type="SAM" id="Phobius"/>
    </source>
</evidence>
<keyword evidence="3" id="KW-1133">Transmembrane helix</keyword>
<keyword evidence="1" id="KW-0732">Signal</keyword>
<accession>A0A8J3RSI3</accession>
<evidence type="ECO:0000313" key="5">
    <source>
        <dbReference type="EMBL" id="GIH80303.1"/>
    </source>
</evidence>
<feature type="transmembrane region" description="Helical" evidence="3">
    <location>
        <begin position="95"/>
        <end position="114"/>
    </location>
</feature>
<sequence length="300" mass="31704">MSYPPQQNGPVSPYGHGQHPQHHPQGQPMTGQPHPQHRQPVQGQVYTRQEAYFPPQGPVYVQQPPPAPRNGLGIAALILGLLGMLTGLIPLLFWLAGPLGLVGLILGLVGIGRVRRREASNQVMTVIGTVAGALAVALATWGAVVFFTAASEAVEGLDKALRSGESAQSGKTLQLGEAASFNNGLKLTVTEIESFTPENEFEKAAEGHRLVKVTVVAENTAEDTQSVLLSSVNMRAGESNAQARSSYAGGFKELTGDLAPGAKATGTYLFEVAESDLGKLQVQVGMFIGDSVFWEGSLKE</sequence>
<feature type="compositionally biased region" description="Low complexity" evidence="2">
    <location>
        <begin position="13"/>
        <end position="34"/>
    </location>
</feature>
<gene>
    <name evidence="5" type="ORF">Plo01_67320</name>
</gene>
<protein>
    <recommendedName>
        <fullName evidence="4">DUF4352 domain-containing protein</fullName>
    </recommendedName>
</protein>
<proteinExistence type="predicted"/>
<dbReference type="EMBL" id="BOOH01000057">
    <property type="protein sequence ID" value="GIH80303.1"/>
    <property type="molecule type" value="Genomic_DNA"/>
</dbReference>
<keyword evidence="3" id="KW-0472">Membrane</keyword>
<keyword evidence="6" id="KW-1185">Reference proteome</keyword>
<evidence type="ECO:0000313" key="6">
    <source>
        <dbReference type="Proteomes" id="UP000616724"/>
    </source>
</evidence>
<evidence type="ECO:0000256" key="1">
    <source>
        <dbReference type="ARBA" id="ARBA00022729"/>
    </source>
</evidence>
<keyword evidence="3" id="KW-0812">Transmembrane</keyword>
<comment type="caution">
    <text evidence="5">The sequence shown here is derived from an EMBL/GenBank/DDBJ whole genome shotgun (WGS) entry which is preliminary data.</text>
</comment>
<reference evidence="5 6" key="1">
    <citation type="submission" date="2021-01" db="EMBL/GenBank/DDBJ databases">
        <title>Whole genome shotgun sequence of Planobispora longispora NBRC 13918.</title>
        <authorList>
            <person name="Komaki H."/>
            <person name="Tamura T."/>
        </authorList>
    </citation>
    <scope>NUCLEOTIDE SEQUENCE [LARGE SCALE GENOMIC DNA]</scope>
    <source>
        <strain evidence="5 6">NBRC 13918</strain>
    </source>
</reference>
<dbReference type="InterPro" id="IPR029050">
    <property type="entry name" value="Immunoprotect_excell_Ig-like"/>
</dbReference>
<feature type="compositionally biased region" description="Polar residues" evidence="2">
    <location>
        <begin position="1"/>
        <end position="10"/>
    </location>
</feature>
<dbReference type="Gene3D" id="2.60.40.1240">
    <property type="match status" value="1"/>
</dbReference>
<feature type="transmembrane region" description="Helical" evidence="3">
    <location>
        <begin position="126"/>
        <end position="149"/>
    </location>
</feature>
<evidence type="ECO:0000256" key="2">
    <source>
        <dbReference type="SAM" id="MobiDB-lite"/>
    </source>
</evidence>
<dbReference type="RefSeq" id="WP_203894729.1">
    <property type="nucleotide sequence ID" value="NZ_BOOH01000057.1"/>
</dbReference>
<dbReference type="Pfam" id="PF11611">
    <property type="entry name" value="DUF4352"/>
    <property type="match status" value="1"/>
</dbReference>
<evidence type="ECO:0000259" key="4">
    <source>
        <dbReference type="Pfam" id="PF11611"/>
    </source>
</evidence>
<dbReference type="InterPro" id="IPR029051">
    <property type="entry name" value="DUF4352"/>
</dbReference>